<sequence length="238" mass="28663">MEYLQPRLLQLPTELRHQIYEICFAECVPEPGLLGANKAIRYDSMRYLAKYQQTFTLNIDARDTKFDEFSRWCFKIKRHTPKFNRIKHLIVNISPPDPCRPDRGALHMWNIWAELFNLCGRLQSYRRIPRLTIKFLESGKIKWANDTLRLGYIVGQFCHEDIGQLLLLLAGLVKNVDKPTLILPESYFRTWSARDQAEEMMTDIEKLMTGYWEDKDYDDWFWDCRHRIRRTEYYEVRK</sequence>
<gene>
    <name evidence="1" type="ORF">HETSPECPRED_002482</name>
</gene>
<dbReference type="EMBL" id="CAJPDS010000159">
    <property type="protein sequence ID" value="CAF9940670.1"/>
    <property type="molecule type" value="Genomic_DNA"/>
</dbReference>
<dbReference type="OrthoDB" id="62952at2759"/>
<reference evidence="1" key="1">
    <citation type="submission" date="2021-03" db="EMBL/GenBank/DDBJ databases">
        <authorList>
            <person name="Tagirdzhanova G."/>
        </authorList>
    </citation>
    <scope>NUCLEOTIDE SEQUENCE</scope>
</reference>
<protein>
    <submittedName>
        <fullName evidence="1">Uncharacterized protein</fullName>
    </submittedName>
</protein>
<name>A0A8H3PHX0_9LECA</name>
<comment type="caution">
    <text evidence="1">The sequence shown here is derived from an EMBL/GenBank/DDBJ whole genome shotgun (WGS) entry which is preliminary data.</text>
</comment>
<dbReference type="AlphaFoldDB" id="A0A8H3PHX0"/>
<accession>A0A8H3PHX0</accession>
<evidence type="ECO:0000313" key="1">
    <source>
        <dbReference type="EMBL" id="CAF9940670.1"/>
    </source>
</evidence>
<dbReference type="Proteomes" id="UP000664521">
    <property type="component" value="Unassembled WGS sequence"/>
</dbReference>
<evidence type="ECO:0000313" key="2">
    <source>
        <dbReference type="Proteomes" id="UP000664521"/>
    </source>
</evidence>
<organism evidence="1 2">
    <name type="scientific">Heterodermia speciosa</name>
    <dbReference type="NCBI Taxonomy" id="116794"/>
    <lineage>
        <taxon>Eukaryota</taxon>
        <taxon>Fungi</taxon>
        <taxon>Dikarya</taxon>
        <taxon>Ascomycota</taxon>
        <taxon>Pezizomycotina</taxon>
        <taxon>Lecanoromycetes</taxon>
        <taxon>OSLEUM clade</taxon>
        <taxon>Lecanoromycetidae</taxon>
        <taxon>Caliciales</taxon>
        <taxon>Physciaceae</taxon>
        <taxon>Heterodermia</taxon>
    </lineage>
</organism>
<keyword evidence="2" id="KW-1185">Reference proteome</keyword>
<proteinExistence type="predicted"/>